<reference evidence="4 5" key="1">
    <citation type="submission" date="2016-10" db="EMBL/GenBank/DDBJ databases">
        <title>Genome of airborne Acinetobacter sp. 5-2Ac02 in the hospital environment: Species near to Acinetobacter towneri.</title>
        <authorList>
            <person name="Barbosa B."/>
            <person name="Fernandez-Garcia L."/>
            <person name="Gato E."/>
            <person name="Leao R."/>
            <person name="Albano R."/>
            <person name="Fernandez B."/>
            <person name="Fernandez-Cuenca F."/>
            <person name="Marques E."/>
            <person name="Tomas M."/>
        </authorList>
    </citation>
    <scope>NUCLEOTIDE SEQUENCE [LARGE SCALE GENOMIC DNA]</scope>
    <source>
        <strain evidence="4 5">5-2Ac02</strain>
    </source>
</reference>
<dbReference type="InterPro" id="IPR050400">
    <property type="entry name" value="Bact_Cytoskel_RodZ"/>
</dbReference>
<evidence type="ECO:0000259" key="3">
    <source>
        <dbReference type="Pfam" id="PF13464"/>
    </source>
</evidence>
<gene>
    <name evidence="4" type="ORF">BJN41_09655</name>
</gene>
<sequence length="269" mass="29548">MEVNPNSPQPSQGSNQVPHALGNVQRPGEYLRQIRVNQKRDLADVSKDLKIPLKTLTALEQDEYTALPEATFIKGYYRTYAKYLQVDASAIIQRFDEIYANDTGLLPNHALNNSPIKIMGKLPGSNRERNKKWLTRIAIIVAVLLLLWALVSLIQNWMSSGQEGAEPEIAVLQSDVQIISDNATGSTPVIASGDQLNLQFARPTSVHIVDATGKVLATGRQASTLNLQGEAPFQIRLDDATAVSLSLNNESISLSPYTVNGKAEFRLSR</sequence>
<dbReference type="EMBL" id="MKQS01000016">
    <property type="protein sequence ID" value="OFE43109.1"/>
    <property type="molecule type" value="Genomic_DNA"/>
</dbReference>
<dbReference type="Gene3D" id="1.10.260.40">
    <property type="entry name" value="lambda repressor-like DNA-binding domains"/>
    <property type="match status" value="1"/>
</dbReference>
<dbReference type="AlphaFoldDB" id="A0A1E8E0L4"/>
<dbReference type="Pfam" id="PF13413">
    <property type="entry name" value="HTH_25"/>
    <property type="match status" value="1"/>
</dbReference>
<dbReference type="GO" id="GO:0003677">
    <property type="term" value="F:DNA binding"/>
    <property type="evidence" value="ECO:0007669"/>
    <property type="project" value="InterPro"/>
</dbReference>
<feature type="region of interest" description="Disordered" evidence="1">
    <location>
        <begin position="1"/>
        <end position="22"/>
    </location>
</feature>
<protein>
    <submittedName>
        <fullName evidence="4">Helix-turn-helix domain-containing protein</fullName>
    </submittedName>
</protein>
<dbReference type="STRING" id="202956.BJN41_09655"/>
<keyword evidence="2" id="KW-1133">Transmembrane helix</keyword>
<keyword evidence="2" id="KW-0472">Membrane</keyword>
<dbReference type="PANTHER" id="PTHR34475">
    <property type="match status" value="1"/>
</dbReference>
<dbReference type="Proteomes" id="UP000186931">
    <property type="component" value="Unassembled WGS sequence"/>
</dbReference>
<feature type="compositionally biased region" description="Polar residues" evidence="1">
    <location>
        <begin position="1"/>
        <end position="17"/>
    </location>
</feature>
<evidence type="ECO:0000256" key="2">
    <source>
        <dbReference type="SAM" id="Phobius"/>
    </source>
</evidence>
<dbReference type="RefSeq" id="WP_019836296.1">
    <property type="nucleotide sequence ID" value="NZ_JACANQ010000010.1"/>
</dbReference>
<proteinExistence type="predicted"/>
<accession>A0A1E8E0L4</accession>
<dbReference type="eggNOG" id="COG1426">
    <property type="taxonomic scope" value="Bacteria"/>
</dbReference>
<feature type="domain" description="Cytoskeleton protein RodZ-like C-terminal" evidence="3">
    <location>
        <begin position="198"/>
        <end position="265"/>
    </location>
</feature>
<evidence type="ECO:0000313" key="4">
    <source>
        <dbReference type="EMBL" id="OFE43109.1"/>
    </source>
</evidence>
<keyword evidence="2" id="KW-0812">Transmembrane</keyword>
<evidence type="ECO:0000313" key="5">
    <source>
        <dbReference type="Proteomes" id="UP000186931"/>
    </source>
</evidence>
<dbReference type="InterPro" id="IPR010982">
    <property type="entry name" value="Lambda_DNA-bd_dom_sf"/>
</dbReference>
<name>A0A1E8E0L4_9GAMM</name>
<comment type="caution">
    <text evidence="4">The sequence shown here is derived from an EMBL/GenBank/DDBJ whole genome shotgun (WGS) entry which is preliminary data.</text>
</comment>
<dbReference type="PANTHER" id="PTHR34475:SF1">
    <property type="entry name" value="CYTOSKELETON PROTEIN RODZ"/>
    <property type="match status" value="1"/>
</dbReference>
<organism evidence="4 5">
    <name type="scientific">Acinetobacter towneri</name>
    <dbReference type="NCBI Taxonomy" id="202956"/>
    <lineage>
        <taxon>Bacteria</taxon>
        <taxon>Pseudomonadati</taxon>
        <taxon>Pseudomonadota</taxon>
        <taxon>Gammaproteobacteria</taxon>
        <taxon>Moraxellales</taxon>
        <taxon>Moraxellaceae</taxon>
        <taxon>Acinetobacter</taxon>
    </lineage>
</organism>
<dbReference type="InterPro" id="IPR025194">
    <property type="entry name" value="RodZ-like_C"/>
</dbReference>
<feature type="transmembrane region" description="Helical" evidence="2">
    <location>
        <begin position="133"/>
        <end position="154"/>
    </location>
</feature>
<evidence type="ECO:0000256" key="1">
    <source>
        <dbReference type="SAM" id="MobiDB-lite"/>
    </source>
</evidence>
<dbReference type="Pfam" id="PF13464">
    <property type="entry name" value="RodZ_C"/>
    <property type="match status" value="1"/>
</dbReference>